<protein>
    <submittedName>
        <fullName evidence="1">Uncharacterized protein</fullName>
    </submittedName>
</protein>
<name>A0ACB6S4I6_9PLEO</name>
<dbReference type="EMBL" id="MU006714">
    <property type="protein sequence ID" value="KAF2628304.1"/>
    <property type="molecule type" value="Genomic_DNA"/>
</dbReference>
<gene>
    <name evidence="1" type="ORF">BU25DRAFT_458144</name>
</gene>
<reference evidence="1" key="1">
    <citation type="journal article" date="2020" name="Stud. Mycol.">
        <title>101 Dothideomycetes genomes: a test case for predicting lifestyles and emergence of pathogens.</title>
        <authorList>
            <person name="Haridas S."/>
            <person name="Albert R."/>
            <person name="Binder M."/>
            <person name="Bloem J."/>
            <person name="Labutti K."/>
            <person name="Salamov A."/>
            <person name="Andreopoulos B."/>
            <person name="Baker S."/>
            <person name="Barry K."/>
            <person name="Bills G."/>
            <person name="Bluhm B."/>
            <person name="Cannon C."/>
            <person name="Castanera R."/>
            <person name="Culley D."/>
            <person name="Daum C."/>
            <person name="Ezra D."/>
            <person name="Gonzalez J."/>
            <person name="Henrissat B."/>
            <person name="Kuo A."/>
            <person name="Liang C."/>
            <person name="Lipzen A."/>
            <person name="Lutzoni F."/>
            <person name="Magnuson J."/>
            <person name="Mondo S."/>
            <person name="Nolan M."/>
            <person name="Ohm R."/>
            <person name="Pangilinan J."/>
            <person name="Park H.-J."/>
            <person name="Ramirez L."/>
            <person name="Alfaro M."/>
            <person name="Sun H."/>
            <person name="Tritt A."/>
            <person name="Yoshinaga Y."/>
            <person name="Zwiers L.-H."/>
            <person name="Turgeon B."/>
            <person name="Goodwin S."/>
            <person name="Spatafora J."/>
            <person name="Crous P."/>
            <person name="Grigoriev I."/>
        </authorList>
    </citation>
    <scope>NUCLEOTIDE SEQUENCE</scope>
    <source>
        <strain evidence="1">CBS 525.71</strain>
    </source>
</reference>
<evidence type="ECO:0000313" key="2">
    <source>
        <dbReference type="Proteomes" id="UP000799754"/>
    </source>
</evidence>
<evidence type="ECO:0000313" key="1">
    <source>
        <dbReference type="EMBL" id="KAF2628304.1"/>
    </source>
</evidence>
<proteinExistence type="predicted"/>
<organism evidence="1 2">
    <name type="scientific">Macroventuria anomochaeta</name>
    <dbReference type="NCBI Taxonomy" id="301207"/>
    <lineage>
        <taxon>Eukaryota</taxon>
        <taxon>Fungi</taxon>
        <taxon>Dikarya</taxon>
        <taxon>Ascomycota</taxon>
        <taxon>Pezizomycotina</taxon>
        <taxon>Dothideomycetes</taxon>
        <taxon>Pleosporomycetidae</taxon>
        <taxon>Pleosporales</taxon>
        <taxon>Pleosporineae</taxon>
        <taxon>Didymellaceae</taxon>
        <taxon>Macroventuria</taxon>
    </lineage>
</organism>
<comment type="caution">
    <text evidence="1">The sequence shown here is derived from an EMBL/GenBank/DDBJ whole genome shotgun (WGS) entry which is preliminary data.</text>
</comment>
<dbReference type="Proteomes" id="UP000799754">
    <property type="component" value="Unassembled WGS sequence"/>
</dbReference>
<keyword evidence="2" id="KW-1185">Reference proteome</keyword>
<accession>A0ACB6S4I6</accession>
<sequence>MANCPRRSHLTQTFVVPDEDDIYDDASIAPLDETRTAEDTDNTSLIDINETIATFLTNADSQSQSTAPLTPLPVTPATETGAQFLKRKRGSSTPHRGLGQKDKSVWKHARARLPYEAERDDHGHQIFYCAEDNCNWKGPSSNAARHLRKHAIFVGRFSTTPSTIAQANSLQQGLQNMAMKHAESSHNQTVTVLRNAA</sequence>